<evidence type="ECO:0000313" key="2">
    <source>
        <dbReference type="Proteomes" id="UP000010931"/>
    </source>
</evidence>
<dbReference type="EMBL" id="AEJB01000171">
    <property type="protein sequence ID" value="ELP69152.1"/>
    <property type="molecule type" value="Genomic_DNA"/>
</dbReference>
<accession>L7FD21</accession>
<proteinExistence type="predicted"/>
<dbReference type="PATRIC" id="fig|698760.3.peg.2153"/>
<dbReference type="SUPFAM" id="SSF69318">
    <property type="entry name" value="Integrin alpha N-terminal domain"/>
    <property type="match status" value="1"/>
</dbReference>
<evidence type="ECO:0000313" key="1">
    <source>
        <dbReference type="EMBL" id="ELP69152.1"/>
    </source>
</evidence>
<comment type="caution">
    <text evidence="1">The sequence shown here is derived from an EMBL/GenBank/DDBJ whole genome shotgun (WGS) entry which is preliminary data.</text>
</comment>
<name>L7FD21_STRT8</name>
<dbReference type="InterPro" id="IPR028994">
    <property type="entry name" value="Integrin_alpha_N"/>
</dbReference>
<organism evidence="1 2">
    <name type="scientific">Streptomyces turgidiscabies (strain Car8)</name>
    <dbReference type="NCBI Taxonomy" id="698760"/>
    <lineage>
        <taxon>Bacteria</taxon>
        <taxon>Bacillati</taxon>
        <taxon>Actinomycetota</taxon>
        <taxon>Actinomycetes</taxon>
        <taxon>Kitasatosporales</taxon>
        <taxon>Streptomycetaceae</taxon>
        <taxon>Streptomyces</taxon>
    </lineage>
</organism>
<sequence length="88" mass="9666">MPEDGDERRRHRRHGRPGRFGCAVAVVRRRRGTSVNALVPGDLTGDGRPDLLGRDSAGALWRWNGTSAATFGTKARIATGWNNYTGLY</sequence>
<dbReference type="STRING" id="85558.T45_01046"/>
<gene>
    <name evidence="1" type="ORF">STRTUCAR8_05293</name>
</gene>
<protein>
    <submittedName>
        <fullName evidence="1">FG-GAP repeat protein</fullName>
    </submittedName>
</protein>
<keyword evidence="2" id="KW-1185">Reference proteome</keyword>
<dbReference type="Proteomes" id="UP000010931">
    <property type="component" value="Unassembled WGS sequence"/>
</dbReference>
<reference evidence="1 2" key="1">
    <citation type="journal article" date="2011" name="Plasmid">
        <title>Streptomyces turgidiscabies Car8 contains a modular pathogenicity island that shares virulence genes with other actinobacterial plant pathogens.</title>
        <authorList>
            <person name="Huguet-Tapia J.C."/>
            <person name="Badger J.H."/>
            <person name="Loria R."/>
            <person name="Pettis G.S."/>
        </authorList>
    </citation>
    <scope>NUCLEOTIDE SEQUENCE [LARGE SCALE GENOMIC DNA]</scope>
    <source>
        <strain evidence="1 2">Car8</strain>
    </source>
</reference>
<dbReference type="AlphaFoldDB" id="L7FD21"/>